<gene>
    <name evidence="3 5 6" type="ORF">SRAE_1000192600</name>
</gene>
<feature type="compositionally biased region" description="Basic residues" evidence="1">
    <location>
        <begin position="202"/>
        <end position="214"/>
    </location>
</feature>
<keyword evidence="2" id="KW-0812">Transmembrane</keyword>
<reference evidence="3 4" key="1">
    <citation type="submission" date="2014-09" db="EMBL/GenBank/DDBJ databases">
        <authorList>
            <person name="Martin A.A."/>
        </authorList>
    </citation>
    <scope>NUCLEOTIDE SEQUENCE</scope>
    <source>
        <strain evidence="4">ED321</strain>
        <strain evidence="3">ED321 Heterogonic</strain>
    </source>
</reference>
<feature type="transmembrane region" description="Helical" evidence="2">
    <location>
        <begin position="78"/>
        <end position="99"/>
    </location>
</feature>
<feature type="transmembrane region" description="Helical" evidence="2">
    <location>
        <begin position="21"/>
        <end position="45"/>
    </location>
</feature>
<evidence type="ECO:0000313" key="3">
    <source>
        <dbReference type="EMBL" id="CEF63668.1"/>
    </source>
</evidence>
<sequence>MVNKYVLKFLSTLPKNTEDKITFSLLILSLFLFFIIKIILTILFFQIQKGTCSTVICPDLQKIKFSELPLSIKILETIRPIGGTLSLILFELILLLLNVKRNHAKTIATIGAIIGSLKILVSIIETGSNIHSAKFIDTQIIVILNNLNGTFVLIEGLVLNLALFAVFYRYKLQMNDNLEKESISIKSSSKSSSSSSNSSNGSRKRRSSKRQSKK</sequence>
<dbReference type="WormBase" id="SRAE_1000192600">
    <property type="protein sequence ID" value="SRP04202"/>
    <property type="gene ID" value="WBGene00258538"/>
</dbReference>
<feature type="region of interest" description="Disordered" evidence="1">
    <location>
        <begin position="183"/>
        <end position="214"/>
    </location>
</feature>
<proteinExistence type="predicted"/>
<dbReference type="EMBL" id="LN609528">
    <property type="protein sequence ID" value="CEF63668.1"/>
    <property type="molecule type" value="Genomic_DNA"/>
</dbReference>
<evidence type="ECO:0000313" key="4">
    <source>
        <dbReference type="Proteomes" id="UP000035682"/>
    </source>
</evidence>
<protein>
    <submittedName>
        <fullName evidence="3 5">Uncharacterized protein</fullName>
    </submittedName>
</protein>
<feature type="compositionally biased region" description="Low complexity" evidence="1">
    <location>
        <begin position="184"/>
        <end position="201"/>
    </location>
</feature>
<organism evidence="3">
    <name type="scientific">Strongyloides ratti</name>
    <name type="common">Parasitic roundworm</name>
    <dbReference type="NCBI Taxonomy" id="34506"/>
    <lineage>
        <taxon>Eukaryota</taxon>
        <taxon>Metazoa</taxon>
        <taxon>Ecdysozoa</taxon>
        <taxon>Nematoda</taxon>
        <taxon>Chromadorea</taxon>
        <taxon>Rhabditida</taxon>
        <taxon>Tylenchina</taxon>
        <taxon>Panagrolaimomorpha</taxon>
        <taxon>Strongyloidoidea</taxon>
        <taxon>Strongyloididae</taxon>
        <taxon>Strongyloides</taxon>
    </lineage>
</organism>
<keyword evidence="4" id="KW-1185">Reference proteome</keyword>
<dbReference type="WBParaSite" id="SRAE_1000192600.1">
    <property type="protein sequence ID" value="SRAE_1000192600.1"/>
    <property type="gene ID" value="WBGene00258538"/>
</dbReference>
<dbReference type="GeneID" id="36376033"/>
<dbReference type="Proteomes" id="UP000035682">
    <property type="component" value="Unplaced"/>
</dbReference>
<evidence type="ECO:0000256" key="2">
    <source>
        <dbReference type="SAM" id="Phobius"/>
    </source>
</evidence>
<dbReference type="AlphaFoldDB" id="A0A090L6D5"/>
<reference evidence="5" key="2">
    <citation type="submission" date="2020-12" db="UniProtKB">
        <authorList>
            <consortium name="WormBaseParasite"/>
        </authorList>
    </citation>
    <scope>IDENTIFICATION</scope>
</reference>
<evidence type="ECO:0000313" key="5">
    <source>
        <dbReference type="WBParaSite" id="SRAE_1000192600.1"/>
    </source>
</evidence>
<evidence type="ECO:0000256" key="1">
    <source>
        <dbReference type="SAM" id="MobiDB-lite"/>
    </source>
</evidence>
<name>A0A090L6D5_STRRB</name>
<accession>A0A090L6D5</accession>
<feature type="transmembrane region" description="Helical" evidence="2">
    <location>
        <begin position="106"/>
        <end position="124"/>
    </location>
</feature>
<dbReference type="RefSeq" id="XP_024502869.1">
    <property type="nucleotide sequence ID" value="XM_024648943.1"/>
</dbReference>
<feature type="transmembrane region" description="Helical" evidence="2">
    <location>
        <begin position="151"/>
        <end position="170"/>
    </location>
</feature>
<keyword evidence="2" id="KW-0472">Membrane</keyword>
<keyword evidence="2" id="KW-1133">Transmembrane helix</keyword>
<dbReference type="CTD" id="36376033"/>
<evidence type="ECO:0000313" key="6">
    <source>
        <dbReference type="WormBase" id="SRAE_1000192600"/>
    </source>
</evidence>